<proteinExistence type="inferred from homology"/>
<dbReference type="GO" id="GO:0003720">
    <property type="term" value="F:telomerase activity"/>
    <property type="evidence" value="ECO:0007669"/>
    <property type="project" value="InterPro"/>
</dbReference>
<keyword evidence="1" id="KW-0539">Nucleus</keyword>
<dbReference type="Pfam" id="PF21399">
    <property type="entry name" value="TERT_C"/>
    <property type="match status" value="1"/>
</dbReference>
<keyword evidence="1" id="KW-0479">Metal-binding</keyword>
<dbReference type="OrthoDB" id="289721at2759"/>
<keyword evidence="4" id="KW-1185">Reference proteome</keyword>
<organism evidence="3 4">
    <name type="scientific">Blyttiomyces helicus</name>
    <dbReference type="NCBI Taxonomy" id="388810"/>
    <lineage>
        <taxon>Eukaryota</taxon>
        <taxon>Fungi</taxon>
        <taxon>Fungi incertae sedis</taxon>
        <taxon>Chytridiomycota</taxon>
        <taxon>Chytridiomycota incertae sedis</taxon>
        <taxon>Chytridiomycetes</taxon>
        <taxon>Chytridiomycetes incertae sedis</taxon>
        <taxon>Blyttiomyces</taxon>
    </lineage>
</organism>
<keyword evidence="1" id="KW-0695">RNA-directed DNA polymerase</keyword>
<comment type="similarity">
    <text evidence="1">Belongs to the reverse transcriptase family. Telomerase subfamily.</text>
</comment>
<comment type="catalytic activity">
    <reaction evidence="1">
        <text>DNA(n) + a 2'-deoxyribonucleoside 5'-triphosphate = DNA(n+1) + diphosphate</text>
        <dbReference type="Rhea" id="RHEA:22508"/>
        <dbReference type="Rhea" id="RHEA-COMP:17339"/>
        <dbReference type="Rhea" id="RHEA-COMP:17340"/>
        <dbReference type="ChEBI" id="CHEBI:33019"/>
        <dbReference type="ChEBI" id="CHEBI:61560"/>
        <dbReference type="ChEBI" id="CHEBI:173112"/>
        <dbReference type="EC" id="2.7.7.49"/>
    </reaction>
</comment>
<evidence type="ECO:0000256" key="1">
    <source>
        <dbReference type="RuleBase" id="RU365061"/>
    </source>
</evidence>
<dbReference type="InterPro" id="IPR003545">
    <property type="entry name" value="Telomerase_RT"/>
</dbReference>
<evidence type="ECO:0000313" key="4">
    <source>
        <dbReference type="Proteomes" id="UP000269721"/>
    </source>
</evidence>
<dbReference type="PANTHER" id="PTHR12066">
    <property type="entry name" value="TELOMERASE REVERSE TRANSCRIPTASE"/>
    <property type="match status" value="1"/>
</dbReference>
<keyword evidence="1" id="KW-0548">Nucleotidyltransferase</keyword>
<dbReference type="GO" id="GO:0000781">
    <property type="term" value="C:chromosome, telomeric region"/>
    <property type="evidence" value="ECO:0007669"/>
    <property type="project" value="UniProtKB-SubCell"/>
</dbReference>
<accession>A0A4P9W548</accession>
<dbReference type="GO" id="GO:0007004">
    <property type="term" value="P:telomere maintenance via telomerase"/>
    <property type="evidence" value="ECO:0007669"/>
    <property type="project" value="TreeGrafter"/>
</dbReference>
<dbReference type="AlphaFoldDB" id="A0A4P9W548"/>
<protein>
    <recommendedName>
        <fullName evidence="1">Telomerase reverse transcriptase</fullName>
        <ecNumber evidence="1">2.7.7.49</ecNumber>
    </recommendedName>
    <alternativeName>
        <fullName evidence="1">Telomerase catalytic subunit</fullName>
    </alternativeName>
</protein>
<dbReference type="InterPro" id="IPR049139">
    <property type="entry name" value="TERT_C"/>
</dbReference>
<dbReference type="EC" id="2.7.7.49" evidence="1"/>
<dbReference type="PANTHER" id="PTHR12066:SF0">
    <property type="entry name" value="TELOMERASE REVERSE TRANSCRIPTASE"/>
    <property type="match status" value="1"/>
</dbReference>
<reference evidence="4" key="1">
    <citation type="journal article" date="2018" name="Nat. Microbiol.">
        <title>Leveraging single-cell genomics to expand the fungal tree of life.</title>
        <authorList>
            <person name="Ahrendt S.R."/>
            <person name="Quandt C.A."/>
            <person name="Ciobanu D."/>
            <person name="Clum A."/>
            <person name="Salamov A."/>
            <person name="Andreopoulos B."/>
            <person name="Cheng J.F."/>
            <person name="Woyke T."/>
            <person name="Pelin A."/>
            <person name="Henrissat B."/>
            <person name="Reynolds N.K."/>
            <person name="Benny G.L."/>
            <person name="Smith M.E."/>
            <person name="James T.Y."/>
            <person name="Grigoriev I.V."/>
        </authorList>
    </citation>
    <scope>NUCLEOTIDE SEQUENCE [LARGE SCALE GENOMIC DNA]</scope>
</reference>
<keyword evidence="1" id="KW-0808">Transferase</keyword>
<evidence type="ECO:0000313" key="3">
    <source>
        <dbReference type="EMBL" id="RKO87509.1"/>
    </source>
</evidence>
<gene>
    <name evidence="3" type="ORF">BDK51DRAFT_27113</name>
</gene>
<dbReference type="GO" id="GO:0042162">
    <property type="term" value="F:telomeric DNA binding"/>
    <property type="evidence" value="ECO:0007669"/>
    <property type="project" value="TreeGrafter"/>
</dbReference>
<dbReference type="GO" id="GO:0000333">
    <property type="term" value="C:telomerase catalytic core complex"/>
    <property type="evidence" value="ECO:0007669"/>
    <property type="project" value="TreeGrafter"/>
</dbReference>
<dbReference type="GO" id="GO:0046872">
    <property type="term" value="F:metal ion binding"/>
    <property type="evidence" value="ECO:0007669"/>
    <property type="project" value="UniProtKB-KW"/>
</dbReference>
<comment type="subcellular location">
    <subcellularLocation>
        <location evidence="1">Nucleus</location>
    </subcellularLocation>
    <subcellularLocation>
        <location evidence="1">Chromosome</location>
        <location evidence="1">Telomere</location>
    </subcellularLocation>
</comment>
<feature type="domain" description="Telomerase reverse transcriptase C-terminal extension" evidence="2">
    <location>
        <begin position="23"/>
        <end position="88"/>
    </location>
</feature>
<dbReference type="EMBL" id="KZ997367">
    <property type="protein sequence ID" value="RKO87509.1"/>
    <property type="molecule type" value="Genomic_DNA"/>
</dbReference>
<sequence>MTCVIKFYLYEKDLGSGNKGRIAFLQGVICDTIYFTHKLMQSRSRTIVAHKAGCRLDVSALQITWLGMHAFSTILRRKQTRFLPLVEWLDAELRDDRFRRVRRRLEAVVDPHLSPAFARMSF</sequence>
<evidence type="ECO:0000259" key="2">
    <source>
        <dbReference type="Pfam" id="PF21399"/>
    </source>
</evidence>
<name>A0A4P9W548_9FUNG</name>
<keyword evidence="1" id="KW-0779">Telomere</keyword>
<comment type="function">
    <text evidence="1">Telomerase is a ribonucleoprotein enzyme essential for the replication of chromosome termini in most eukaryotes. It elongates telomeres. It is a reverse transcriptase that adds simple sequence repeats to chromosome ends by copying a template sequence within the RNA component of the enzyme.</text>
</comment>
<keyword evidence="1" id="KW-0158">Chromosome</keyword>
<dbReference type="Proteomes" id="UP000269721">
    <property type="component" value="Unassembled WGS sequence"/>
</dbReference>
<dbReference type="GO" id="GO:0070034">
    <property type="term" value="F:telomerase RNA binding"/>
    <property type="evidence" value="ECO:0007669"/>
    <property type="project" value="TreeGrafter"/>
</dbReference>
<dbReference type="Gene3D" id="1.10.357.90">
    <property type="match status" value="1"/>
</dbReference>
<keyword evidence="1" id="KW-0460">Magnesium</keyword>